<proteinExistence type="predicted"/>
<dbReference type="PANTHER" id="PTHR38332:SF2">
    <property type="entry name" value="PROTEIN QUIVER"/>
    <property type="match status" value="1"/>
</dbReference>
<sequence>MINFFTLTTLSIFLQRINQGYAISCYECNSKNGTDRNCHDPFHPAMSTYTEGCKVPKEGHIGQFPANFCIKVIGKTVHTEEEHVIRACVLENMDNQCGVFRFESDTLQGCILTCDYDGCNRNVDYDLIVTVHAESIKWHPHNLRDEFAKARQLPIIMLKCSIDTPA</sequence>
<gene>
    <name evidence="4" type="ORF">HNY73_005102</name>
</gene>
<dbReference type="Pfam" id="PF17064">
    <property type="entry name" value="QVR"/>
    <property type="match status" value="1"/>
</dbReference>
<evidence type="ECO:0000256" key="3">
    <source>
        <dbReference type="SAM" id="SignalP"/>
    </source>
</evidence>
<dbReference type="InterPro" id="IPR031424">
    <property type="entry name" value="QVR-like"/>
</dbReference>
<keyword evidence="2" id="KW-0325">Glycoprotein</keyword>
<accession>A0A8T0FFF9</accession>
<name>A0A8T0FFF9_ARGBR</name>
<reference evidence="4" key="2">
    <citation type="submission" date="2020-06" db="EMBL/GenBank/DDBJ databases">
        <authorList>
            <person name="Sheffer M."/>
        </authorList>
    </citation>
    <scope>NUCLEOTIDE SEQUENCE</scope>
</reference>
<dbReference type="PANTHER" id="PTHR38332">
    <property type="entry name" value="PROTEIN CBG11604"/>
    <property type="match status" value="1"/>
</dbReference>
<feature type="signal peptide" evidence="3">
    <location>
        <begin position="1"/>
        <end position="22"/>
    </location>
</feature>
<evidence type="ECO:0000313" key="5">
    <source>
        <dbReference type="Proteomes" id="UP000807504"/>
    </source>
</evidence>
<feature type="chain" id="PRO_5035890363" description="Protein sleepless" evidence="3">
    <location>
        <begin position="23"/>
        <end position="166"/>
    </location>
</feature>
<dbReference type="Proteomes" id="UP000807504">
    <property type="component" value="Unassembled WGS sequence"/>
</dbReference>
<protein>
    <recommendedName>
        <fullName evidence="6">Protein sleepless</fullName>
    </recommendedName>
</protein>
<keyword evidence="5" id="KW-1185">Reference proteome</keyword>
<organism evidence="4 5">
    <name type="scientific">Argiope bruennichi</name>
    <name type="common">Wasp spider</name>
    <name type="synonym">Aranea bruennichi</name>
    <dbReference type="NCBI Taxonomy" id="94029"/>
    <lineage>
        <taxon>Eukaryota</taxon>
        <taxon>Metazoa</taxon>
        <taxon>Ecdysozoa</taxon>
        <taxon>Arthropoda</taxon>
        <taxon>Chelicerata</taxon>
        <taxon>Arachnida</taxon>
        <taxon>Araneae</taxon>
        <taxon>Araneomorphae</taxon>
        <taxon>Entelegynae</taxon>
        <taxon>Araneoidea</taxon>
        <taxon>Araneidae</taxon>
        <taxon>Argiope</taxon>
    </lineage>
</organism>
<evidence type="ECO:0000256" key="1">
    <source>
        <dbReference type="ARBA" id="ARBA00022729"/>
    </source>
</evidence>
<dbReference type="GO" id="GO:0032222">
    <property type="term" value="P:regulation of synaptic transmission, cholinergic"/>
    <property type="evidence" value="ECO:0007669"/>
    <property type="project" value="InterPro"/>
</dbReference>
<evidence type="ECO:0008006" key="6">
    <source>
        <dbReference type="Google" id="ProtNLM"/>
    </source>
</evidence>
<dbReference type="GO" id="GO:0030431">
    <property type="term" value="P:sleep"/>
    <property type="evidence" value="ECO:0007669"/>
    <property type="project" value="InterPro"/>
</dbReference>
<reference evidence="4" key="1">
    <citation type="journal article" date="2020" name="bioRxiv">
        <title>Chromosome-level reference genome of the European wasp spider Argiope bruennichi: a resource for studies on range expansion and evolutionary adaptation.</title>
        <authorList>
            <person name="Sheffer M.M."/>
            <person name="Hoppe A."/>
            <person name="Krehenwinkel H."/>
            <person name="Uhl G."/>
            <person name="Kuss A.W."/>
            <person name="Jensen L."/>
            <person name="Jensen C."/>
            <person name="Gillespie R.G."/>
            <person name="Hoff K.J."/>
            <person name="Prost S."/>
        </authorList>
    </citation>
    <scope>NUCLEOTIDE SEQUENCE</scope>
</reference>
<evidence type="ECO:0000313" key="4">
    <source>
        <dbReference type="EMBL" id="KAF8790014.1"/>
    </source>
</evidence>
<dbReference type="EMBL" id="JABXBU010000011">
    <property type="protein sequence ID" value="KAF8790014.1"/>
    <property type="molecule type" value="Genomic_DNA"/>
</dbReference>
<dbReference type="AlphaFoldDB" id="A0A8T0FFF9"/>
<evidence type="ECO:0000256" key="2">
    <source>
        <dbReference type="ARBA" id="ARBA00023180"/>
    </source>
</evidence>
<comment type="caution">
    <text evidence="4">The sequence shown here is derived from an EMBL/GenBank/DDBJ whole genome shotgun (WGS) entry which is preliminary data.</text>
</comment>
<keyword evidence="1 3" id="KW-0732">Signal</keyword>